<accession>A0A5B7CLY5</accession>
<sequence length="80" mass="8896">MTWISVEHCVSIILLVAASSSPPQGPYRRRAPIIIPHTITLARSCPATAPTNPTPADTRQVEITLEISYKPKLRNKKVHR</sequence>
<dbReference type="Proteomes" id="UP000324222">
    <property type="component" value="Unassembled WGS sequence"/>
</dbReference>
<dbReference type="EMBL" id="VSRR010000068">
    <property type="protein sequence ID" value="MPC09416.1"/>
    <property type="molecule type" value="Genomic_DNA"/>
</dbReference>
<reference evidence="2 3" key="1">
    <citation type="submission" date="2019-05" db="EMBL/GenBank/DDBJ databases">
        <title>Another draft genome of Portunus trituberculatus and its Hox gene families provides insights of decapod evolution.</title>
        <authorList>
            <person name="Jeong J.-H."/>
            <person name="Song I."/>
            <person name="Kim S."/>
            <person name="Choi T."/>
            <person name="Kim D."/>
            <person name="Ryu S."/>
            <person name="Kim W."/>
        </authorList>
    </citation>
    <scope>NUCLEOTIDE SEQUENCE [LARGE SCALE GENOMIC DNA]</scope>
    <source>
        <tissue evidence="2">Muscle</tissue>
    </source>
</reference>
<organism evidence="2 3">
    <name type="scientific">Portunus trituberculatus</name>
    <name type="common">Swimming crab</name>
    <name type="synonym">Neptunus trituberculatus</name>
    <dbReference type="NCBI Taxonomy" id="210409"/>
    <lineage>
        <taxon>Eukaryota</taxon>
        <taxon>Metazoa</taxon>
        <taxon>Ecdysozoa</taxon>
        <taxon>Arthropoda</taxon>
        <taxon>Crustacea</taxon>
        <taxon>Multicrustacea</taxon>
        <taxon>Malacostraca</taxon>
        <taxon>Eumalacostraca</taxon>
        <taxon>Eucarida</taxon>
        <taxon>Decapoda</taxon>
        <taxon>Pleocyemata</taxon>
        <taxon>Brachyura</taxon>
        <taxon>Eubrachyura</taxon>
        <taxon>Portunoidea</taxon>
        <taxon>Portunidae</taxon>
        <taxon>Portuninae</taxon>
        <taxon>Portunus</taxon>
    </lineage>
</organism>
<evidence type="ECO:0000256" key="1">
    <source>
        <dbReference type="SAM" id="SignalP"/>
    </source>
</evidence>
<dbReference type="AlphaFoldDB" id="A0A5B7CLY5"/>
<keyword evidence="1" id="KW-0732">Signal</keyword>
<evidence type="ECO:0000313" key="2">
    <source>
        <dbReference type="EMBL" id="MPC09416.1"/>
    </source>
</evidence>
<feature type="chain" id="PRO_5022971629" description="Secreted protein" evidence="1">
    <location>
        <begin position="19"/>
        <end position="80"/>
    </location>
</feature>
<evidence type="ECO:0008006" key="4">
    <source>
        <dbReference type="Google" id="ProtNLM"/>
    </source>
</evidence>
<proteinExistence type="predicted"/>
<name>A0A5B7CLY5_PORTR</name>
<protein>
    <recommendedName>
        <fullName evidence="4">Secreted protein</fullName>
    </recommendedName>
</protein>
<feature type="signal peptide" evidence="1">
    <location>
        <begin position="1"/>
        <end position="18"/>
    </location>
</feature>
<gene>
    <name evidence="2" type="ORF">E2C01_002028</name>
</gene>
<evidence type="ECO:0000313" key="3">
    <source>
        <dbReference type="Proteomes" id="UP000324222"/>
    </source>
</evidence>
<keyword evidence="3" id="KW-1185">Reference proteome</keyword>
<comment type="caution">
    <text evidence="2">The sequence shown here is derived from an EMBL/GenBank/DDBJ whole genome shotgun (WGS) entry which is preliminary data.</text>
</comment>